<name>A0A0P8C970_9BACT</name>
<dbReference type="InterPro" id="IPR009045">
    <property type="entry name" value="Zn_M74/Hedgehog-like"/>
</dbReference>
<dbReference type="PATRIC" id="fig|1305737.6.peg.1226"/>
<evidence type="ECO:0000313" key="2">
    <source>
        <dbReference type="Proteomes" id="UP000050421"/>
    </source>
</evidence>
<reference evidence="1 2" key="1">
    <citation type="submission" date="2015-09" db="EMBL/GenBank/DDBJ databases">
        <title>Identification and resolution of microdiversity through metagenomic sequencing of parallel consortia.</title>
        <authorList>
            <person name="Nelson W.C."/>
            <person name="Romine M.F."/>
            <person name="Lindemann S.R."/>
        </authorList>
    </citation>
    <scope>NUCLEOTIDE SEQUENCE [LARGE SCALE GENOMIC DNA]</scope>
    <source>
        <strain evidence="1">HL-49</strain>
    </source>
</reference>
<comment type="caution">
    <text evidence="1">The sequence shown here is derived from an EMBL/GenBank/DDBJ whole genome shotgun (WGS) entry which is preliminary data.</text>
</comment>
<dbReference type="eggNOG" id="ENOG502ZX6Q">
    <property type="taxonomic scope" value="Bacteria"/>
</dbReference>
<proteinExistence type="predicted"/>
<evidence type="ECO:0000313" key="1">
    <source>
        <dbReference type="EMBL" id="KPQ19400.1"/>
    </source>
</evidence>
<dbReference type="AlphaFoldDB" id="A0A0P8C970"/>
<protein>
    <submittedName>
        <fullName evidence="1">Uncharacterized protein</fullName>
    </submittedName>
</protein>
<dbReference type="InterPro" id="IPR043769">
    <property type="entry name" value="DUF5715"/>
</dbReference>
<dbReference type="EMBL" id="LJXT01000010">
    <property type="protein sequence ID" value="KPQ19400.1"/>
    <property type="molecule type" value="Genomic_DNA"/>
</dbReference>
<dbReference type="STRING" id="1305737.GCA_000526355_02379"/>
<dbReference type="OrthoDB" id="1523789at2"/>
<gene>
    <name evidence="1" type="ORF">HLUCCX10_02780</name>
</gene>
<dbReference type="Gene3D" id="3.30.1380.10">
    <property type="match status" value="1"/>
</dbReference>
<organism evidence="1 2">
    <name type="scientific">Algoriphagus marincola HL-49</name>
    <dbReference type="NCBI Taxonomy" id="1305737"/>
    <lineage>
        <taxon>Bacteria</taxon>
        <taxon>Pseudomonadati</taxon>
        <taxon>Bacteroidota</taxon>
        <taxon>Cytophagia</taxon>
        <taxon>Cytophagales</taxon>
        <taxon>Cyclobacteriaceae</taxon>
        <taxon>Algoriphagus</taxon>
    </lineage>
</organism>
<dbReference type="Proteomes" id="UP000050421">
    <property type="component" value="Unassembled WGS sequence"/>
</dbReference>
<sequence>MKKTTLFFVFSFLTLFSLGTLAMVSYRPTLKKQLSETYVNFLTFSGGNTDLEEVVIIEPIPIPEEIFIVPDLKDYKARLRKDHYSNHLSAAEENGSGLIMDKEGLFQLVEEGALVEVNSGKGYEVEKLTHSHPYLTPETKKVLDQIGETYQALAGGDSFITVTSGTRTIEQQKKLGRRNRNATKGNSSHSYGLSFDISYIRFNGEKSWDWKKLKQLEKVLSHFQKENKIYVIKERKQNCFHITVR</sequence>
<dbReference type="Pfam" id="PF18979">
    <property type="entry name" value="DUF5715"/>
    <property type="match status" value="1"/>
</dbReference>
<accession>A0A0P8C970</accession>
<dbReference type="SUPFAM" id="SSF55166">
    <property type="entry name" value="Hedgehog/DD-peptidase"/>
    <property type="match status" value="1"/>
</dbReference>